<comment type="caution">
    <text evidence="2">The sequence shown here is derived from an EMBL/GenBank/DDBJ whole genome shotgun (WGS) entry which is preliminary data.</text>
</comment>
<dbReference type="InterPro" id="IPR055290">
    <property type="entry name" value="At3g26010-like"/>
</dbReference>
<name>A0AAD8T4X2_LOLMU</name>
<evidence type="ECO:0000313" key="3">
    <source>
        <dbReference type="Proteomes" id="UP001231189"/>
    </source>
</evidence>
<organism evidence="2 3">
    <name type="scientific">Lolium multiflorum</name>
    <name type="common">Italian ryegrass</name>
    <name type="synonym">Lolium perenne subsp. multiflorum</name>
    <dbReference type="NCBI Taxonomy" id="4521"/>
    <lineage>
        <taxon>Eukaryota</taxon>
        <taxon>Viridiplantae</taxon>
        <taxon>Streptophyta</taxon>
        <taxon>Embryophyta</taxon>
        <taxon>Tracheophyta</taxon>
        <taxon>Spermatophyta</taxon>
        <taxon>Magnoliopsida</taxon>
        <taxon>Liliopsida</taxon>
        <taxon>Poales</taxon>
        <taxon>Poaceae</taxon>
        <taxon>BOP clade</taxon>
        <taxon>Pooideae</taxon>
        <taxon>Poodae</taxon>
        <taxon>Poeae</taxon>
        <taxon>Poeae Chloroplast Group 2 (Poeae type)</taxon>
        <taxon>Loliodinae</taxon>
        <taxon>Loliinae</taxon>
        <taxon>Lolium</taxon>
    </lineage>
</organism>
<dbReference type="SMART" id="SM00256">
    <property type="entry name" value="FBOX"/>
    <property type="match status" value="1"/>
</dbReference>
<dbReference type="PANTHER" id="PTHR35546">
    <property type="entry name" value="F-BOX PROTEIN INTERACTION DOMAIN PROTEIN-RELATED"/>
    <property type="match status" value="1"/>
</dbReference>
<dbReference type="SUPFAM" id="SSF81383">
    <property type="entry name" value="F-box domain"/>
    <property type="match status" value="1"/>
</dbReference>
<dbReference type="InterPro" id="IPR001810">
    <property type="entry name" value="F-box_dom"/>
</dbReference>
<dbReference type="Proteomes" id="UP001231189">
    <property type="component" value="Unassembled WGS sequence"/>
</dbReference>
<evidence type="ECO:0000313" key="2">
    <source>
        <dbReference type="EMBL" id="KAK1669530.1"/>
    </source>
</evidence>
<accession>A0AAD8T4X2</accession>
<dbReference type="InterPro" id="IPR036047">
    <property type="entry name" value="F-box-like_dom_sf"/>
</dbReference>
<proteinExistence type="predicted"/>
<dbReference type="AlphaFoldDB" id="A0AAD8T4X2"/>
<feature type="domain" description="F-box" evidence="1">
    <location>
        <begin position="21"/>
        <end position="61"/>
    </location>
</feature>
<dbReference type="PANTHER" id="PTHR35546:SF105">
    <property type="entry name" value="OS05G0139200 PROTEIN"/>
    <property type="match status" value="1"/>
</dbReference>
<dbReference type="EMBL" id="JAUUTY010000003">
    <property type="protein sequence ID" value="KAK1669530.1"/>
    <property type="molecule type" value="Genomic_DNA"/>
</dbReference>
<gene>
    <name evidence="2" type="ORF">QYE76_057689</name>
</gene>
<keyword evidence="3" id="KW-1185">Reference proteome</keyword>
<dbReference type="Pfam" id="PF00646">
    <property type="entry name" value="F-box"/>
    <property type="match status" value="1"/>
</dbReference>
<dbReference type="Gene3D" id="1.20.1280.50">
    <property type="match status" value="1"/>
</dbReference>
<sequence length="194" mass="22132">MASRGSKNKRSMERRSHFSRLSDDLLVEIFSRVPFKSTCCCKCVSTRWRSVLSHPDHSKKLSQSTFAGFFYETYNENSKRVSHCYQSVSGKGCPRVDPSLSFIPRGQEGDLCLVDSCNGLLLCQRLKEKRPRSEILDYVVCNPATEKWVAVPTTEWSNKVLDARLGFDPAVSSHFHVFEFIHARVWDADMTDGQ</sequence>
<protein>
    <recommendedName>
        <fullName evidence="1">F-box domain-containing protein</fullName>
    </recommendedName>
</protein>
<reference evidence="2" key="1">
    <citation type="submission" date="2023-07" db="EMBL/GenBank/DDBJ databases">
        <title>A chromosome-level genome assembly of Lolium multiflorum.</title>
        <authorList>
            <person name="Chen Y."/>
            <person name="Copetti D."/>
            <person name="Kolliker R."/>
            <person name="Studer B."/>
        </authorList>
    </citation>
    <scope>NUCLEOTIDE SEQUENCE</scope>
    <source>
        <strain evidence="2">02402/16</strain>
        <tissue evidence="2">Leaf</tissue>
    </source>
</reference>
<evidence type="ECO:0000259" key="1">
    <source>
        <dbReference type="SMART" id="SM00256"/>
    </source>
</evidence>